<comment type="subcellular location">
    <subcellularLocation>
        <location evidence="1">Cytoplasm</location>
        <location evidence="1">Cytoskeleton</location>
        <location evidence="1">Cilium basal body</location>
    </subcellularLocation>
</comment>
<dbReference type="AlphaFoldDB" id="A0A310SI73"/>
<evidence type="ECO:0000256" key="8">
    <source>
        <dbReference type="SAM" id="MobiDB-lite"/>
    </source>
</evidence>
<protein>
    <recommendedName>
        <fullName evidence="7">B9 domain-containing protein 1</fullName>
    </recommendedName>
</protein>
<dbReference type="Proteomes" id="UP000250275">
    <property type="component" value="Unassembled WGS sequence"/>
</dbReference>
<evidence type="ECO:0000256" key="4">
    <source>
        <dbReference type="ARBA" id="ARBA00023212"/>
    </source>
</evidence>
<keyword evidence="3" id="KW-0970">Cilium biogenesis/degradation</keyword>
<dbReference type="PANTHER" id="PTHR12968:SF1">
    <property type="entry name" value="B9 DOMAIN-CONTAINING PROTEIN 1"/>
    <property type="match status" value="1"/>
</dbReference>
<dbReference type="GO" id="GO:0036038">
    <property type="term" value="C:MKS complex"/>
    <property type="evidence" value="ECO:0007669"/>
    <property type="project" value="TreeGrafter"/>
</dbReference>
<feature type="region of interest" description="Disordered" evidence="8">
    <location>
        <begin position="268"/>
        <end position="292"/>
    </location>
</feature>
<proteinExistence type="inferred from homology"/>
<dbReference type="InterPro" id="IPR010796">
    <property type="entry name" value="C2_B9-type_dom"/>
</dbReference>
<keyword evidence="2" id="KW-0963">Cytoplasm</keyword>
<keyword evidence="4" id="KW-0206">Cytoskeleton</keyword>
<name>A0A310SI73_9HYME</name>
<dbReference type="Pfam" id="PF07162">
    <property type="entry name" value="B9-C2"/>
    <property type="match status" value="1"/>
</dbReference>
<keyword evidence="5" id="KW-0966">Cell projection</keyword>
<organism evidence="9 10">
    <name type="scientific">Eufriesea mexicana</name>
    <dbReference type="NCBI Taxonomy" id="516756"/>
    <lineage>
        <taxon>Eukaryota</taxon>
        <taxon>Metazoa</taxon>
        <taxon>Ecdysozoa</taxon>
        <taxon>Arthropoda</taxon>
        <taxon>Hexapoda</taxon>
        <taxon>Insecta</taxon>
        <taxon>Pterygota</taxon>
        <taxon>Neoptera</taxon>
        <taxon>Endopterygota</taxon>
        <taxon>Hymenoptera</taxon>
        <taxon>Apocrita</taxon>
        <taxon>Aculeata</taxon>
        <taxon>Apoidea</taxon>
        <taxon>Anthophila</taxon>
        <taxon>Apidae</taxon>
        <taxon>Eufriesea</taxon>
    </lineage>
</organism>
<evidence type="ECO:0000256" key="5">
    <source>
        <dbReference type="ARBA" id="ARBA00023273"/>
    </source>
</evidence>
<evidence type="ECO:0000256" key="7">
    <source>
        <dbReference type="ARBA" id="ARBA00039274"/>
    </source>
</evidence>
<dbReference type="EMBL" id="KQ768478">
    <property type="protein sequence ID" value="OAD53152.1"/>
    <property type="molecule type" value="Genomic_DNA"/>
</dbReference>
<dbReference type="PROSITE" id="PS51381">
    <property type="entry name" value="C2_B9"/>
    <property type="match status" value="1"/>
</dbReference>
<keyword evidence="10" id="KW-1185">Reference proteome</keyword>
<evidence type="ECO:0000256" key="3">
    <source>
        <dbReference type="ARBA" id="ARBA00022794"/>
    </source>
</evidence>
<sequence>MSVEGEFFLSINGSIEHAEFYDADNVYCKYGYHFGPEWSVVAGIEEGLTQMCKCSSDPRNLAVWNFPLEVTFKSTNPHGWPQLIMSVYGLDIFGHDVIRGYGVCHLPLKTGQHEKRVSVYVPESSSVLQRFASWLTGRRPELIDPTILATGGGREQAYSDGVLKEKASRKSIRMMVNVDRVVKYTLGILNDGPLYVPKMIKAELLNNLFSDIIPRIIVENSEEVKDSFKTKTAAVKDFNVLSFGKKAEEDEEESVMLNKKIAAIEPSELANKKRKDNRSSDSESDDEVKTQEELEVIKQEKELVYCLHYNYVIERFIAQGGNPRDTEEGGKSMYGEPFKNDGPLYVPKMIKAELLNNLFSDIIPRIIVENSEEVKDSFKTKTAAVKDFNVLSFGKKAEEDEEESVMLNKKIAGKGKSTHDHLTDPKLST</sequence>
<evidence type="ECO:0000313" key="10">
    <source>
        <dbReference type="Proteomes" id="UP000250275"/>
    </source>
</evidence>
<feature type="compositionally biased region" description="Basic and acidic residues" evidence="8">
    <location>
        <begin position="417"/>
        <end position="429"/>
    </location>
</feature>
<accession>A0A310SI73</accession>
<dbReference type="PANTHER" id="PTHR12968">
    <property type="entry name" value="B9 DOMAIN-CONTAINING"/>
    <property type="match status" value="1"/>
</dbReference>
<evidence type="ECO:0000256" key="6">
    <source>
        <dbReference type="ARBA" id="ARBA00038411"/>
    </source>
</evidence>
<dbReference type="OrthoDB" id="431939at2759"/>
<evidence type="ECO:0000256" key="2">
    <source>
        <dbReference type="ARBA" id="ARBA00022490"/>
    </source>
</evidence>
<comment type="similarity">
    <text evidence="6">Belongs to the B9D family.</text>
</comment>
<dbReference type="GO" id="GO:0060271">
    <property type="term" value="P:cilium assembly"/>
    <property type="evidence" value="ECO:0007669"/>
    <property type="project" value="TreeGrafter"/>
</dbReference>
<evidence type="ECO:0000313" key="9">
    <source>
        <dbReference type="EMBL" id="OAD53152.1"/>
    </source>
</evidence>
<reference evidence="9 10" key="1">
    <citation type="submission" date="2015-07" db="EMBL/GenBank/DDBJ databases">
        <title>The genome of Eufriesea mexicana.</title>
        <authorList>
            <person name="Pan H."/>
            <person name="Kapheim K."/>
        </authorList>
    </citation>
    <scope>NUCLEOTIDE SEQUENCE [LARGE SCALE GENOMIC DNA]</scope>
    <source>
        <strain evidence="9">0111107269</strain>
        <tissue evidence="9">Whole body</tissue>
    </source>
</reference>
<feature type="region of interest" description="Disordered" evidence="8">
    <location>
        <begin position="408"/>
        <end position="429"/>
    </location>
</feature>
<evidence type="ECO:0000256" key="1">
    <source>
        <dbReference type="ARBA" id="ARBA00004120"/>
    </source>
</evidence>
<feature type="compositionally biased region" description="Basic and acidic residues" evidence="8">
    <location>
        <begin position="277"/>
        <end position="292"/>
    </location>
</feature>
<gene>
    <name evidence="9" type="ORF">WN48_10782</name>
</gene>